<comment type="caution">
    <text evidence="1">The sequence shown here is derived from an EMBL/GenBank/DDBJ whole genome shotgun (WGS) entry which is preliminary data.</text>
</comment>
<name>A0ABV6YED6_9HYPH</name>
<reference evidence="1 2" key="1">
    <citation type="submission" date="2024-09" db="EMBL/GenBank/DDBJ databases">
        <title>Nodulacao em especies de Leguminosae Basais da Amazonia e Caracterizacao dos Rizobios e Bacterias Associadas aos Nodulos.</title>
        <authorList>
            <person name="Jambeiro I.C.A."/>
            <person name="Lopes I.S."/>
            <person name="Aguiar E.R.G.R."/>
            <person name="Santos A.F.J."/>
            <person name="Dos Santos J.M.F."/>
            <person name="Gross E."/>
        </authorList>
    </citation>
    <scope>NUCLEOTIDE SEQUENCE [LARGE SCALE GENOMIC DNA]</scope>
    <source>
        <strain evidence="1 2">BRUESC1165</strain>
    </source>
</reference>
<dbReference type="EMBL" id="JBHOMY010000118">
    <property type="protein sequence ID" value="MFC1459526.1"/>
    <property type="molecule type" value="Genomic_DNA"/>
</dbReference>
<evidence type="ECO:0000313" key="1">
    <source>
        <dbReference type="EMBL" id="MFC1459526.1"/>
    </source>
</evidence>
<evidence type="ECO:0000313" key="2">
    <source>
        <dbReference type="Proteomes" id="UP001593940"/>
    </source>
</evidence>
<proteinExistence type="predicted"/>
<dbReference type="Proteomes" id="UP001593940">
    <property type="component" value="Unassembled WGS sequence"/>
</dbReference>
<keyword evidence="2" id="KW-1185">Reference proteome</keyword>
<accession>A0ABV6YED6</accession>
<protein>
    <submittedName>
        <fullName evidence="1">Uncharacterized protein</fullName>
    </submittedName>
</protein>
<sequence>MRDDPKAMYRRELRQELNLREGEAVHLADAVGRLERQGQATMAQASRDMWRHNEVERIKLQAQLDALDE</sequence>
<dbReference type="RefSeq" id="WP_377031142.1">
    <property type="nucleotide sequence ID" value="NZ_JBHOMY010000118.1"/>
</dbReference>
<gene>
    <name evidence="1" type="ORF">ACETIH_23075</name>
</gene>
<organism evidence="1 2">
    <name type="scientific">Microvirga arabica</name>
    <dbReference type="NCBI Taxonomy" id="1128671"/>
    <lineage>
        <taxon>Bacteria</taxon>
        <taxon>Pseudomonadati</taxon>
        <taxon>Pseudomonadota</taxon>
        <taxon>Alphaproteobacteria</taxon>
        <taxon>Hyphomicrobiales</taxon>
        <taxon>Methylobacteriaceae</taxon>
        <taxon>Microvirga</taxon>
    </lineage>
</organism>